<keyword evidence="21" id="KW-1185">Reference proteome</keyword>
<dbReference type="Gene3D" id="1.20.120.80">
    <property type="entry name" value="Cytochrome c oxidase, subunit III, four-helix bundle"/>
    <property type="match status" value="1"/>
</dbReference>
<organism evidence="20 21">
    <name type="scientific">Pseudomonas abietaniphila</name>
    <dbReference type="NCBI Taxonomy" id="89065"/>
    <lineage>
        <taxon>Bacteria</taxon>
        <taxon>Pseudomonadati</taxon>
        <taxon>Pseudomonadota</taxon>
        <taxon>Gammaproteobacteria</taxon>
        <taxon>Pseudomonadales</taxon>
        <taxon>Pseudomonadaceae</taxon>
        <taxon>Pseudomonas</taxon>
    </lineage>
</organism>
<dbReference type="InterPro" id="IPR014206">
    <property type="entry name" value="Cyt_c_ubiqinol_oxidase_su3"/>
</dbReference>
<dbReference type="SUPFAM" id="SSF81452">
    <property type="entry name" value="Cytochrome c oxidase subunit III-like"/>
    <property type="match status" value="1"/>
</dbReference>
<evidence type="ECO:0000256" key="14">
    <source>
        <dbReference type="ARBA" id="ARBA00031884"/>
    </source>
</evidence>
<evidence type="ECO:0000256" key="2">
    <source>
        <dbReference type="ARBA" id="ARBA00010581"/>
    </source>
</evidence>
<evidence type="ECO:0000256" key="5">
    <source>
        <dbReference type="ARBA" id="ARBA00022448"/>
    </source>
</evidence>
<keyword evidence="9 18" id="KW-1133">Transmembrane helix</keyword>
<dbReference type="STRING" id="89065.SAMN05216605_11375"/>
<evidence type="ECO:0000256" key="12">
    <source>
        <dbReference type="ARBA" id="ARBA00025694"/>
    </source>
</evidence>
<name>A0A1G8KGF5_9PSED</name>
<evidence type="ECO:0000256" key="9">
    <source>
        <dbReference type="ARBA" id="ARBA00022989"/>
    </source>
</evidence>
<dbReference type="OrthoDB" id="9810850at2"/>
<comment type="similarity">
    <text evidence="2 17">Belongs to the cytochrome c oxidase subunit 3 family.</text>
</comment>
<evidence type="ECO:0000256" key="8">
    <source>
        <dbReference type="ARBA" id="ARBA00022982"/>
    </source>
</evidence>
<feature type="transmembrane region" description="Helical" evidence="18">
    <location>
        <begin position="76"/>
        <end position="95"/>
    </location>
</feature>
<keyword evidence="8" id="KW-0249">Electron transport</keyword>
<dbReference type="GO" id="GO:0009486">
    <property type="term" value="F:cytochrome bo3 ubiquinol oxidase activity"/>
    <property type="evidence" value="ECO:0007669"/>
    <property type="project" value="InterPro"/>
</dbReference>
<evidence type="ECO:0000256" key="15">
    <source>
        <dbReference type="ARBA" id="ARBA00032189"/>
    </source>
</evidence>
<evidence type="ECO:0000256" key="6">
    <source>
        <dbReference type="ARBA" id="ARBA00022475"/>
    </source>
</evidence>
<evidence type="ECO:0000313" key="21">
    <source>
        <dbReference type="Proteomes" id="UP000182894"/>
    </source>
</evidence>
<evidence type="ECO:0000259" key="19">
    <source>
        <dbReference type="PROSITE" id="PS50253"/>
    </source>
</evidence>
<feature type="transmembrane region" description="Helical" evidence="18">
    <location>
        <begin position="141"/>
        <end position="165"/>
    </location>
</feature>
<keyword evidence="7 17" id="KW-0812">Transmembrane</keyword>
<comment type="subcellular location">
    <subcellularLocation>
        <location evidence="1 17">Cell membrane</location>
        <topology evidence="1 17">Multi-pass membrane protein</topology>
    </subcellularLocation>
</comment>
<evidence type="ECO:0000256" key="11">
    <source>
        <dbReference type="ARBA" id="ARBA00023136"/>
    </source>
</evidence>
<keyword evidence="11 18" id="KW-0472">Membrane</keyword>
<feature type="transmembrane region" description="Helical" evidence="18">
    <location>
        <begin position="186"/>
        <end position="207"/>
    </location>
</feature>
<reference evidence="21" key="1">
    <citation type="submission" date="2016-10" db="EMBL/GenBank/DDBJ databases">
        <authorList>
            <person name="Varghese N."/>
            <person name="Submissions S."/>
        </authorList>
    </citation>
    <scope>NUCLEOTIDE SEQUENCE [LARGE SCALE GENOMIC DNA]</scope>
    <source>
        <strain evidence="21">ATCC 700689</strain>
    </source>
</reference>
<dbReference type="InterPro" id="IPR000298">
    <property type="entry name" value="Cyt_c_oxidase-like_su3"/>
</dbReference>
<dbReference type="FunFam" id="1.20.120.80:FF:000001">
    <property type="entry name" value="Cytochrome (Ubi)quinol oxidase subunit III"/>
    <property type="match status" value="1"/>
</dbReference>
<evidence type="ECO:0000256" key="7">
    <source>
        <dbReference type="ARBA" id="ARBA00022692"/>
    </source>
</evidence>
<protein>
    <recommendedName>
        <fullName evidence="4">Cytochrome bo(3) ubiquinol oxidase subunit 3</fullName>
    </recommendedName>
    <alternativeName>
        <fullName evidence="15">Cytochrome o ubiquinol oxidase subunit 3</fullName>
    </alternativeName>
    <alternativeName>
        <fullName evidence="13">Oxidase bo(3) subunit 3</fullName>
    </alternativeName>
    <alternativeName>
        <fullName evidence="16">Ubiquinol oxidase polypeptide III</fullName>
    </alternativeName>
    <alternativeName>
        <fullName evidence="14">Ubiquinol oxidase subunit 3</fullName>
    </alternativeName>
</protein>
<dbReference type="PANTHER" id="PTHR11403:SF2">
    <property type="entry name" value="CYTOCHROME BO(3) UBIQUINOL OXIDASE SUBUNIT 3"/>
    <property type="match status" value="1"/>
</dbReference>
<dbReference type="GO" id="GO:0019646">
    <property type="term" value="P:aerobic electron transport chain"/>
    <property type="evidence" value="ECO:0007669"/>
    <property type="project" value="InterPro"/>
</dbReference>
<dbReference type="Pfam" id="PF00510">
    <property type="entry name" value="COX3"/>
    <property type="match status" value="1"/>
</dbReference>
<dbReference type="GO" id="GO:0005886">
    <property type="term" value="C:plasma membrane"/>
    <property type="evidence" value="ECO:0007669"/>
    <property type="project" value="UniProtKB-SubCell"/>
</dbReference>
<proteinExistence type="inferred from homology"/>
<keyword evidence="5" id="KW-0813">Transport</keyword>
<dbReference type="InterPro" id="IPR033946">
    <property type="entry name" value="Ubiquinol_oxase_su3_dom"/>
</dbReference>
<dbReference type="InterPro" id="IPR035973">
    <property type="entry name" value="Cyt_c_oxidase_su3-like_sf"/>
</dbReference>
<dbReference type="InterPro" id="IPR013833">
    <property type="entry name" value="Cyt_c_oxidase_su3_a-hlx"/>
</dbReference>
<dbReference type="RefSeq" id="WP_074755936.1">
    <property type="nucleotide sequence ID" value="NZ_CP155619.1"/>
</dbReference>
<dbReference type="GO" id="GO:0004129">
    <property type="term" value="F:cytochrome-c oxidase activity"/>
    <property type="evidence" value="ECO:0007669"/>
    <property type="project" value="InterPro"/>
</dbReference>
<evidence type="ECO:0000256" key="4">
    <source>
        <dbReference type="ARBA" id="ARBA00014687"/>
    </source>
</evidence>
<keyword evidence="6" id="KW-1003">Cell membrane</keyword>
<evidence type="ECO:0000256" key="1">
    <source>
        <dbReference type="ARBA" id="ARBA00004651"/>
    </source>
</evidence>
<feature type="transmembrane region" description="Helical" evidence="18">
    <location>
        <begin position="35"/>
        <end position="56"/>
    </location>
</feature>
<comment type="subunit">
    <text evidence="3">Heterooctamer of two A chains, two B chains, two C chains and two D chains.</text>
</comment>
<evidence type="ECO:0000256" key="3">
    <source>
        <dbReference type="ARBA" id="ARBA00011700"/>
    </source>
</evidence>
<dbReference type="EMBL" id="FNCO01000013">
    <property type="protein sequence ID" value="SDI41940.1"/>
    <property type="molecule type" value="Genomic_DNA"/>
</dbReference>
<dbReference type="CDD" id="cd02863">
    <property type="entry name" value="Ubiquinol_oxidase_III"/>
    <property type="match status" value="1"/>
</dbReference>
<feature type="domain" description="Heme-copper oxidase subunit III family profile" evidence="19">
    <location>
        <begin position="1"/>
        <end position="209"/>
    </location>
</feature>
<dbReference type="AlphaFoldDB" id="A0A1G8KGF5"/>
<evidence type="ECO:0000256" key="10">
    <source>
        <dbReference type="ARBA" id="ARBA00023002"/>
    </source>
</evidence>
<comment type="function">
    <text evidence="12">Cytochrome bo(3) ubiquinol terminal oxidase is the component of the aerobic respiratory chain of E.coli that predominates when cells are grown at high aeration. Has proton pump activity across the membrane in addition to electron transfer, pumping 2 protons/electron.</text>
</comment>
<dbReference type="PANTHER" id="PTHR11403">
    <property type="entry name" value="CYTOCHROME C OXIDASE SUBUNIT III"/>
    <property type="match status" value="1"/>
</dbReference>
<evidence type="ECO:0000256" key="17">
    <source>
        <dbReference type="RuleBase" id="RU003376"/>
    </source>
</evidence>
<dbReference type="NCBIfam" id="TIGR02842">
    <property type="entry name" value="CyoC"/>
    <property type="match status" value="1"/>
</dbReference>
<keyword evidence="10" id="KW-0560">Oxidoreductase</keyword>
<dbReference type="PROSITE" id="PS50253">
    <property type="entry name" value="COX3"/>
    <property type="match status" value="1"/>
</dbReference>
<evidence type="ECO:0000256" key="13">
    <source>
        <dbReference type="ARBA" id="ARBA00030072"/>
    </source>
</evidence>
<accession>A0A1G8KGF5</accession>
<evidence type="ECO:0000256" key="16">
    <source>
        <dbReference type="ARBA" id="ARBA00032717"/>
    </source>
</evidence>
<dbReference type="NCBIfam" id="NF007944">
    <property type="entry name" value="PRK10663.1"/>
    <property type="match status" value="1"/>
</dbReference>
<gene>
    <name evidence="20" type="ORF">SAMN05216605_11375</name>
</gene>
<dbReference type="Proteomes" id="UP000182894">
    <property type="component" value="Unassembled WGS sequence"/>
</dbReference>
<evidence type="ECO:0000313" key="20">
    <source>
        <dbReference type="EMBL" id="SDI41940.1"/>
    </source>
</evidence>
<feature type="transmembrane region" description="Helical" evidence="18">
    <location>
        <begin position="102"/>
        <end position="121"/>
    </location>
</feature>
<dbReference type="InterPro" id="IPR024791">
    <property type="entry name" value="Cyt_c/ubiquinol_Oxase_su3"/>
</dbReference>
<sequence length="210" mass="23323">MSNLVFEGAKGHDHGHDHEHDHGHHDAGEMKIYGFWIYLMTDCILFASIFAIYAVLVNNVAGGPSGHDIFELPYVLGETACLLLSSITYGFAMLAMHKGNKAGVLGWLFVTFLFGLGFIGMEVNEFHMLISEGYGPNRSGFLSAFFTLVGTHGLHVTSGLIWMAIMMYQVSKNGLTSTNQTRLSMLSLFWHFLDVVWICVFTVVYLMGTI</sequence>
<evidence type="ECO:0000256" key="18">
    <source>
        <dbReference type="SAM" id="Phobius"/>
    </source>
</evidence>